<dbReference type="SUPFAM" id="SSF53697">
    <property type="entry name" value="SIS domain"/>
    <property type="match status" value="1"/>
</dbReference>
<dbReference type="PANTHER" id="PTHR30514:SF1">
    <property type="entry name" value="HTH-TYPE TRANSCRIPTIONAL REGULATOR HEXR-RELATED"/>
    <property type="match status" value="1"/>
</dbReference>
<organism evidence="6 7">
    <name type="scientific">Geomicrobium sediminis</name>
    <dbReference type="NCBI Taxonomy" id="1347788"/>
    <lineage>
        <taxon>Bacteria</taxon>
        <taxon>Bacillati</taxon>
        <taxon>Bacillota</taxon>
        <taxon>Bacilli</taxon>
        <taxon>Bacillales</taxon>
        <taxon>Geomicrobium</taxon>
    </lineage>
</organism>
<dbReference type="Gene3D" id="3.40.50.10490">
    <property type="entry name" value="Glucose-6-phosphate isomerase like protein, domain 1"/>
    <property type="match status" value="1"/>
</dbReference>
<dbReference type="RefSeq" id="WP_204697299.1">
    <property type="nucleotide sequence ID" value="NZ_JAFBEC010000005.1"/>
</dbReference>
<dbReference type="PROSITE" id="PS51071">
    <property type="entry name" value="HTH_RPIR"/>
    <property type="match status" value="1"/>
</dbReference>
<dbReference type="Pfam" id="PF01418">
    <property type="entry name" value="HTH_6"/>
    <property type="match status" value="1"/>
</dbReference>
<keyword evidence="1" id="KW-0805">Transcription regulation</keyword>
<evidence type="ECO:0000256" key="3">
    <source>
        <dbReference type="ARBA" id="ARBA00023163"/>
    </source>
</evidence>
<accession>A0ABS2PBR6</accession>
<dbReference type="InterPro" id="IPR000281">
    <property type="entry name" value="HTH_RpiR"/>
</dbReference>
<dbReference type="SUPFAM" id="SSF46689">
    <property type="entry name" value="Homeodomain-like"/>
    <property type="match status" value="1"/>
</dbReference>
<keyword evidence="3" id="KW-0804">Transcription</keyword>
<dbReference type="EMBL" id="JAFBEC010000005">
    <property type="protein sequence ID" value="MBM7632857.1"/>
    <property type="molecule type" value="Genomic_DNA"/>
</dbReference>
<dbReference type="GO" id="GO:0003677">
    <property type="term" value="F:DNA binding"/>
    <property type="evidence" value="ECO:0007669"/>
    <property type="project" value="UniProtKB-KW"/>
</dbReference>
<dbReference type="InterPro" id="IPR009057">
    <property type="entry name" value="Homeodomain-like_sf"/>
</dbReference>
<proteinExistence type="predicted"/>
<comment type="caution">
    <text evidence="6">The sequence shown here is derived from an EMBL/GenBank/DDBJ whole genome shotgun (WGS) entry which is preliminary data.</text>
</comment>
<dbReference type="InterPro" id="IPR001347">
    <property type="entry name" value="SIS_dom"/>
</dbReference>
<dbReference type="CDD" id="cd05013">
    <property type="entry name" value="SIS_RpiR"/>
    <property type="match status" value="1"/>
</dbReference>
<dbReference type="Pfam" id="PF01380">
    <property type="entry name" value="SIS"/>
    <property type="match status" value="1"/>
</dbReference>
<evidence type="ECO:0000259" key="4">
    <source>
        <dbReference type="PROSITE" id="PS51071"/>
    </source>
</evidence>
<protein>
    <submittedName>
        <fullName evidence="6">DNA-binding MurR/RpiR family transcriptional regulator</fullName>
    </submittedName>
</protein>
<dbReference type="InterPro" id="IPR035472">
    <property type="entry name" value="RpiR-like_SIS"/>
</dbReference>
<dbReference type="InterPro" id="IPR046348">
    <property type="entry name" value="SIS_dom_sf"/>
</dbReference>
<dbReference type="Gene3D" id="1.10.10.10">
    <property type="entry name" value="Winged helix-like DNA-binding domain superfamily/Winged helix DNA-binding domain"/>
    <property type="match status" value="1"/>
</dbReference>
<evidence type="ECO:0000256" key="2">
    <source>
        <dbReference type="ARBA" id="ARBA00023125"/>
    </source>
</evidence>
<dbReference type="Proteomes" id="UP000741863">
    <property type="component" value="Unassembled WGS sequence"/>
</dbReference>
<sequence>MTTNACLQTIRSYYSSLSDKEKKVADFILSSPDKAVYFSISELAEASGVADATVYRFSKRLGYQGFQDLKISLARQIVKEEANIHESVSFEDDAATLASKIFTEHKRAMDDTLALINEETLQTVATIITQSKRIDLYGSGGSGVVAEDAYHKFMRFGIPIQAFSDSHQQMMSASLLTEGSTAIGISNSGSNRDVVDALKTAKAGGAVTIAISGHTSSPLTKVADYTLTTSARESLFRSEAMASRMVQLALIDVLYVLSALQMKDTTLHNLDKIRESIATKRY</sequence>
<name>A0ABS2PBR6_9BACL</name>
<evidence type="ECO:0000313" key="6">
    <source>
        <dbReference type="EMBL" id="MBM7632857.1"/>
    </source>
</evidence>
<dbReference type="PANTHER" id="PTHR30514">
    <property type="entry name" value="GLUCOKINASE"/>
    <property type="match status" value="1"/>
</dbReference>
<dbReference type="PROSITE" id="PS51464">
    <property type="entry name" value="SIS"/>
    <property type="match status" value="1"/>
</dbReference>
<gene>
    <name evidence="6" type="ORF">JOD17_001951</name>
</gene>
<reference evidence="6 7" key="1">
    <citation type="submission" date="2021-01" db="EMBL/GenBank/DDBJ databases">
        <title>Genomic Encyclopedia of Type Strains, Phase IV (KMG-IV): sequencing the most valuable type-strain genomes for metagenomic binning, comparative biology and taxonomic classification.</title>
        <authorList>
            <person name="Goeker M."/>
        </authorList>
    </citation>
    <scope>NUCLEOTIDE SEQUENCE [LARGE SCALE GENOMIC DNA]</scope>
    <source>
        <strain evidence="6 7">DSM 25540</strain>
    </source>
</reference>
<dbReference type="InterPro" id="IPR036388">
    <property type="entry name" value="WH-like_DNA-bd_sf"/>
</dbReference>
<keyword evidence="2 6" id="KW-0238">DNA-binding</keyword>
<feature type="domain" description="SIS" evidence="5">
    <location>
        <begin position="124"/>
        <end position="264"/>
    </location>
</feature>
<evidence type="ECO:0000256" key="1">
    <source>
        <dbReference type="ARBA" id="ARBA00023015"/>
    </source>
</evidence>
<evidence type="ECO:0000259" key="5">
    <source>
        <dbReference type="PROSITE" id="PS51464"/>
    </source>
</evidence>
<evidence type="ECO:0000313" key="7">
    <source>
        <dbReference type="Proteomes" id="UP000741863"/>
    </source>
</evidence>
<dbReference type="InterPro" id="IPR047640">
    <property type="entry name" value="RpiR-like"/>
</dbReference>
<feature type="domain" description="HTH rpiR-type" evidence="4">
    <location>
        <begin position="4"/>
        <end position="80"/>
    </location>
</feature>
<keyword evidence="7" id="KW-1185">Reference proteome</keyword>